<organism evidence="1 2">
    <name type="scientific">Arachidicoccus soli</name>
    <dbReference type="NCBI Taxonomy" id="2341117"/>
    <lineage>
        <taxon>Bacteria</taxon>
        <taxon>Pseudomonadati</taxon>
        <taxon>Bacteroidota</taxon>
        <taxon>Chitinophagia</taxon>
        <taxon>Chitinophagales</taxon>
        <taxon>Chitinophagaceae</taxon>
        <taxon>Arachidicoccus</taxon>
    </lineage>
</organism>
<evidence type="ECO:0000313" key="2">
    <source>
        <dbReference type="Proteomes" id="UP000266118"/>
    </source>
</evidence>
<name>A0A386HPV5_9BACT</name>
<gene>
    <name evidence="1" type="ORF">D6B99_08300</name>
</gene>
<proteinExistence type="predicted"/>
<evidence type="ECO:0000313" key="1">
    <source>
        <dbReference type="EMBL" id="AYD47606.1"/>
    </source>
</evidence>
<keyword evidence="2" id="KW-1185">Reference proteome</keyword>
<dbReference type="KEGG" id="ark:D6B99_08300"/>
<reference evidence="1 2" key="1">
    <citation type="submission" date="2018-09" db="EMBL/GenBank/DDBJ databases">
        <title>Arachidicoccus sp. nov., a bacterium isolated from soil.</title>
        <authorList>
            <person name="Weon H.-Y."/>
            <person name="Kwon S.-W."/>
            <person name="Lee S.A."/>
        </authorList>
    </citation>
    <scope>NUCLEOTIDE SEQUENCE [LARGE SCALE GENOMIC DNA]</scope>
    <source>
        <strain evidence="1 2">KIS59-12</strain>
    </source>
</reference>
<sequence>MGKPKWTDVESDYNKWWYAHLPKKPNTQGIKQNAAGDPFLLTHHVTRFLNPECRIQYLQ</sequence>
<dbReference type="AlphaFoldDB" id="A0A386HPV5"/>
<accession>A0A386HPV5</accession>
<protein>
    <submittedName>
        <fullName evidence="1">Uncharacterized protein</fullName>
    </submittedName>
</protein>
<dbReference type="EMBL" id="CP032489">
    <property type="protein sequence ID" value="AYD47606.1"/>
    <property type="molecule type" value="Genomic_DNA"/>
</dbReference>
<dbReference type="Proteomes" id="UP000266118">
    <property type="component" value="Chromosome"/>
</dbReference>
<dbReference type="RefSeq" id="WP_119986909.1">
    <property type="nucleotide sequence ID" value="NZ_CP032489.1"/>
</dbReference>